<proteinExistence type="predicted"/>
<protein>
    <recommendedName>
        <fullName evidence="1">Tet-like 2OG-Fe(II) oxygenase domain-containing protein</fullName>
    </recommendedName>
</protein>
<accession>A0A0L6VSN9</accession>
<dbReference type="Pfam" id="PF20515">
    <property type="entry name" value="2OG-FeII_Oxy_6"/>
    <property type="match status" value="1"/>
</dbReference>
<evidence type="ECO:0000313" key="3">
    <source>
        <dbReference type="Proteomes" id="UP000037035"/>
    </source>
</evidence>
<keyword evidence="3" id="KW-1185">Reference proteome</keyword>
<dbReference type="OrthoDB" id="2518877at2759"/>
<reference evidence="2 3" key="1">
    <citation type="submission" date="2015-08" db="EMBL/GenBank/DDBJ databases">
        <title>Next Generation Sequencing and Analysis of the Genome of Puccinia sorghi L Schw, the Causal Agent of Maize Common Rust.</title>
        <authorList>
            <person name="Rochi L."/>
            <person name="Burguener G."/>
            <person name="Darino M."/>
            <person name="Turjanski A."/>
            <person name="Kreff E."/>
            <person name="Dieguez M.J."/>
            <person name="Sacco F."/>
        </authorList>
    </citation>
    <scope>NUCLEOTIDE SEQUENCE [LARGE SCALE GENOMIC DNA]</scope>
    <source>
        <strain evidence="2 3">RO10H11247</strain>
    </source>
</reference>
<organism evidence="2 3">
    <name type="scientific">Puccinia sorghi</name>
    <dbReference type="NCBI Taxonomy" id="27349"/>
    <lineage>
        <taxon>Eukaryota</taxon>
        <taxon>Fungi</taxon>
        <taxon>Dikarya</taxon>
        <taxon>Basidiomycota</taxon>
        <taxon>Pucciniomycotina</taxon>
        <taxon>Pucciniomycetes</taxon>
        <taxon>Pucciniales</taxon>
        <taxon>Pucciniaceae</taxon>
        <taxon>Puccinia</taxon>
    </lineage>
</organism>
<evidence type="ECO:0000313" key="2">
    <source>
        <dbReference type="EMBL" id="KNZ63714.1"/>
    </source>
</evidence>
<name>A0A0L6VSN9_9BASI</name>
<gene>
    <name evidence="2" type="ORF">VP01_110g3</name>
</gene>
<evidence type="ECO:0000259" key="1">
    <source>
        <dbReference type="Pfam" id="PF20515"/>
    </source>
</evidence>
<feature type="domain" description="Tet-like 2OG-Fe(II) oxygenase" evidence="1">
    <location>
        <begin position="26"/>
        <end position="76"/>
    </location>
</feature>
<feature type="non-terminal residue" evidence="2">
    <location>
        <position position="76"/>
    </location>
</feature>
<dbReference type="Proteomes" id="UP000037035">
    <property type="component" value="Unassembled WGS sequence"/>
</dbReference>
<sequence length="76" mass="8903">MRTWLLDNNTRTSHHIRGGNYKLTASKKDDLNFLSTFLHNSKQFINPVSSCSRVWGGLMWAIGWRKSYNKDQIFGR</sequence>
<dbReference type="VEuPathDB" id="FungiDB:VP01_110g3"/>
<dbReference type="AlphaFoldDB" id="A0A0L6VSN9"/>
<comment type="caution">
    <text evidence="2">The sequence shown here is derived from an EMBL/GenBank/DDBJ whole genome shotgun (WGS) entry which is preliminary data.</text>
</comment>
<dbReference type="InterPro" id="IPR046798">
    <property type="entry name" value="2OG-FeII_Oxy_6"/>
</dbReference>
<dbReference type="EMBL" id="LAVV01001222">
    <property type="protein sequence ID" value="KNZ63714.1"/>
    <property type="molecule type" value="Genomic_DNA"/>
</dbReference>